<gene>
    <name evidence="1" type="ORF">ACFPU1_00615</name>
</gene>
<organism evidence="1 2">
    <name type="scientific">Thalassorhabdus alkalitolerans</name>
    <dbReference type="NCBI Taxonomy" id="2282697"/>
    <lineage>
        <taxon>Bacteria</taxon>
        <taxon>Bacillati</taxon>
        <taxon>Bacillota</taxon>
        <taxon>Bacilli</taxon>
        <taxon>Bacillales</taxon>
        <taxon>Bacillaceae</taxon>
        <taxon>Thalassorhabdus</taxon>
    </lineage>
</organism>
<protein>
    <submittedName>
        <fullName evidence="1">Uncharacterized protein</fullName>
    </submittedName>
</protein>
<sequence>MFPETGGSLVSLSGNFGAMTQHNLRKATSQALEVKRGERSLAFVAIAG</sequence>
<evidence type="ECO:0000313" key="2">
    <source>
        <dbReference type="Proteomes" id="UP001596142"/>
    </source>
</evidence>
<accession>A0ABW0YMF2</accession>
<reference evidence="2" key="1">
    <citation type="journal article" date="2019" name="Int. J. Syst. Evol. Microbiol.">
        <title>The Global Catalogue of Microorganisms (GCM) 10K type strain sequencing project: providing services to taxonomists for standard genome sequencing and annotation.</title>
        <authorList>
            <consortium name="The Broad Institute Genomics Platform"/>
            <consortium name="The Broad Institute Genome Sequencing Center for Infectious Disease"/>
            <person name="Wu L."/>
            <person name="Ma J."/>
        </authorList>
    </citation>
    <scope>NUCLEOTIDE SEQUENCE [LARGE SCALE GENOMIC DNA]</scope>
    <source>
        <strain evidence="2">CECT 7184</strain>
    </source>
</reference>
<proteinExistence type="predicted"/>
<dbReference type="EMBL" id="JBHSOZ010000002">
    <property type="protein sequence ID" value="MFC5711274.1"/>
    <property type="molecule type" value="Genomic_DNA"/>
</dbReference>
<dbReference type="RefSeq" id="WP_385943672.1">
    <property type="nucleotide sequence ID" value="NZ_JBHSPG010000023.1"/>
</dbReference>
<name>A0ABW0YMF2_9BACI</name>
<comment type="caution">
    <text evidence="1">The sequence shown here is derived from an EMBL/GenBank/DDBJ whole genome shotgun (WGS) entry which is preliminary data.</text>
</comment>
<keyword evidence="2" id="KW-1185">Reference proteome</keyword>
<dbReference type="Proteomes" id="UP001596142">
    <property type="component" value="Unassembled WGS sequence"/>
</dbReference>
<evidence type="ECO:0000313" key="1">
    <source>
        <dbReference type="EMBL" id="MFC5711274.1"/>
    </source>
</evidence>